<dbReference type="Pfam" id="PF00563">
    <property type="entry name" value="EAL"/>
    <property type="match status" value="1"/>
</dbReference>
<dbReference type="Gene3D" id="3.20.20.450">
    <property type="entry name" value="EAL domain"/>
    <property type="match status" value="1"/>
</dbReference>
<dbReference type="RefSeq" id="WP_097929627.1">
    <property type="nucleotide sequence ID" value="NZ_OCTN01000003.1"/>
</dbReference>
<dbReference type="OrthoDB" id="23692at2"/>
<sequence length="265" mass="29143">MYLHAADSRPSISHNGLILDALAAGGTELAFQPILHSGPNPRVGFFEGLARLRLQQGQLLLPGAFIPVLEGAGRETQLDRYVLRNALSTLADHPRMRLSVNVGLTTLSDPAWLNLLQREVADRPHLTDRLIVELTERAVDDPDLTIPFTRTVRAMGVSVVLDDFGAGHTAFRQFRDLALDGVKIDGFFSRNIENDRDNQCLVTALVGIARHFEMFTVAEFVETPEQAQCLSDLGVDFLQGHLFAPARPKPDWIIAPVSTSTRSTG</sequence>
<dbReference type="EMBL" id="OCTN01000003">
    <property type="protein sequence ID" value="SOH94059.1"/>
    <property type="molecule type" value="Genomic_DNA"/>
</dbReference>
<dbReference type="InterPro" id="IPR050706">
    <property type="entry name" value="Cyclic-di-GMP_PDE-like"/>
</dbReference>
<dbReference type="PANTHER" id="PTHR33121:SF79">
    <property type="entry name" value="CYCLIC DI-GMP PHOSPHODIESTERASE PDED-RELATED"/>
    <property type="match status" value="1"/>
</dbReference>
<evidence type="ECO:0000259" key="1">
    <source>
        <dbReference type="PROSITE" id="PS50883"/>
    </source>
</evidence>
<organism evidence="2 3">
    <name type="scientific">Pontivivens marinum</name>
    <dbReference type="NCBI Taxonomy" id="1690039"/>
    <lineage>
        <taxon>Bacteria</taxon>
        <taxon>Pseudomonadati</taxon>
        <taxon>Pseudomonadota</taxon>
        <taxon>Alphaproteobacteria</taxon>
        <taxon>Rhodobacterales</taxon>
        <taxon>Paracoccaceae</taxon>
        <taxon>Pontivivens</taxon>
    </lineage>
</organism>
<evidence type="ECO:0000313" key="3">
    <source>
        <dbReference type="Proteomes" id="UP000220034"/>
    </source>
</evidence>
<gene>
    <name evidence="2" type="ORF">SAMN06273572_10386</name>
</gene>
<proteinExistence type="predicted"/>
<dbReference type="SUPFAM" id="SSF141868">
    <property type="entry name" value="EAL domain-like"/>
    <property type="match status" value="1"/>
</dbReference>
<dbReference type="GO" id="GO:0071111">
    <property type="term" value="F:cyclic-guanylate-specific phosphodiesterase activity"/>
    <property type="evidence" value="ECO:0007669"/>
    <property type="project" value="InterPro"/>
</dbReference>
<dbReference type="InterPro" id="IPR035919">
    <property type="entry name" value="EAL_sf"/>
</dbReference>
<dbReference type="InterPro" id="IPR001633">
    <property type="entry name" value="EAL_dom"/>
</dbReference>
<dbReference type="AlphaFoldDB" id="A0A2C9CUI6"/>
<name>A0A2C9CUI6_9RHOB</name>
<evidence type="ECO:0000313" key="2">
    <source>
        <dbReference type="EMBL" id="SOH94059.1"/>
    </source>
</evidence>
<dbReference type="CDD" id="cd01948">
    <property type="entry name" value="EAL"/>
    <property type="match status" value="1"/>
</dbReference>
<reference evidence="3" key="1">
    <citation type="submission" date="2017-09" db="EMBL/GenBank/DDBJ databases">
        <authorList>
            <person name="Varghese N."/>
            <person name="Submissions S."/>
        </authorList>
    </citation>
    <scope>NUCLEOTIDE SEQUENCE [LARGE SCALE GENOMIC DNA]</scope>
    <source>
        <strain evidence="3">C7</strain>
    </source>
</reference>
<protein>
    <submittedName>
        <fullName evidence="2">EAL domain, c-di-GMP-specific phosphodiesterase class I (Or its enzymatically inactive variant)</fullName>
    </submittedName>
</protein>
<dbReference type="PROSITE" id="PS50883">
    <property type="entry name" value="EAL"/>
    <property type="match status" value="1"/>
</dbReference>
<accession>A0A2C9CUI6</accession>
<dbReference type="Proteomes" id="UP000220034">
    <property type="component" value="Unassembled WGS sequence"/>
</dbReference>
<keyword evidence="3" id="KW-1185">Reference proteome</keyword>
<dbReference type="SMART" id="SM00052">
    <property type="entry name" value="EAL"/>
    <property type="match status" value="1"/>
</dbReference>
<dbReference type="PANTHER" id="PTHR33121">
    <property type="entry name" value="CYCLIC DI-GMP PHOSPHODIESTERASE PDEF"/>
    <property type="match status" value="1"/>
</dbReference>
<feature type="domain" description="EAL" evidence="1">
    <location>
        <begin position="11"/>
        <end position="260"/>
    </location>
</feature>